<gene>
    <name evidence="2" type="ORF">WMY93_008843</name>
</gene>
<comment type="caution">
    <text evidence="2">The sequence shown here is derived from an EMBL/GenBank/DDBJ whole genome shotgun (WGS) entry which is preliminary data.</text>
</comment>
<reference evidence="3" key="1">
    <citation type="submission" date="2024-04" db="EMBL/GenBank/DDBJ databases">
        <title>Salinicola lusitanus LLJ914,a marine bacterium isolated from the Okinawa Trough.</title>
        <authorList>
            <person name="Li J."/>
        </authorList>
    </citation>
    <scope>NUCLEOTIDE SEQUENCE [LARGE SCALE GENOMIC DNA]</scope>
</reference>
<organism evidence="2 3">
    <name type="scientific">Mugilogobius chulae</name>
    <name type="common">yellowstripe goby</name>
    <dbReference type="NCBI Taxonomy" id="88201"/>
    <lineage>
        <taxon>Eukaryota</taxon>
        <taxon>Metazoa</taxon>
        <taxon>Chordata</taxon>
        <taxon>Craniata</taxon>
        <taxon>Vertebrata</taxon>
        <taxon>Euteleostomi</taxon>
        <taxon>Actinopterygii</taxon>
        <taxon>Neopterygii</taxon>
        <taxon>Teleostei</taxon>
        <taxon>Neoteleostei</taxon>
        <taxon>Acanthomorphata</taxon>
        <taxon>Gobiaria</taxon>
        <taxon>Gobiiformes</taxon>
        <taxon>Gobioidei</taxon>
        <taxon>Gobiidae</taxon>
        <taxon>Gobionellinae</taxon>
        <taxon>Mugilogobius</taxon>
    </lineage>
</organism>
<sequence>MDRELERRGGTERARGSGDVEEVRDVRWSQVMDSFEGGKPSGLFDRNNPDWAPSLKLSASLTPTKSAKKRKQAEVNKTRYIRAEERRKRKGELEGAKAPLHLQVEVPTDEIEVDLPSDKASCSFVKLGRMETPLSNPKGFPTAQLAPFTPDIQAEFQRLLSETCPSN</sequence>
<evidence type="ECO:0000313" key="3">
    <source>
        <dbReference type="Proteomes" id="UP001460270"/>
    </source>
</evidence>
<keyword evidence="3" id="KW-1185">Reference proteome</keyword>
<feature type="region of interest" description="Disordered" evidence="1">
    <location>
        <begin position="1"/>
        <end position="22"/>
    </location>
</feature>
<evidence type="ECO:0000313" key="2">
    <source>
        <dbReference type="EMBL" id="KAK7921941.1"/>
    </source>
</evidence>
<dbReference type="AlphaFoldDB" id="A0AAW0P9P3"/>
<accession>A0AAW0P9P3</accession>
<evidence type="ECO:0000256" key="1">
    <source>
        <dbReference type="SAM" id="MobiDB-lite"/>
    </source>
</evidence>
<name>A0AAW0P9P3_9GOBI</name>
<dbReference type="EMBL" id="JBBPFD010000006">
    <property type="protein sequence ID" value="KAK7921941.1"/>
    <property type="molecule type" value="Genomic_DNA"/>
</dbReference>
<dbReference type="Proteomes" id="UP001460270">
    <property type="component" value="Unassembled WGS sequence"/>
</dbReference>
<protein>
    <submittedName>
        <fullName evidence="2">Uncharacterized protein</fullName>
    </submittedName>
</protein>
<proteinExistence type="predicted"/>